<evidence type="ECO:0000313" key="3">
    <source>
        <dbReference type="EMBL" id="TRM59431.1"/>
    </source>
</evidence>
<dbReference type="InterPro" id="IPR019140">
    <property type="entry name" value="MCM_complex-bd"/>
</dbReference>
<dbReference type="GO" id="GO:0006261">
    <property type="term" value="P:DNA-templated DNA replication"/>
    <property type="evidence" value="ECO:0007669"/>
    <property type="project" value="TreeGrafter"/>
</dbReference>
<organism evidence="3 4">
    <name type="scientific">Schizophyllum amplum</name>
    <dbReference type="NCBI Taxonomy" id="97359"/>
    <lineage>
        <taxon>Eukaryota</taxon>
        <taxon>Fungi</taxon>
        <taxon>Dikarya</taxon>
        <taxon>Basidiomycota</taxon>
        <taxon>Agaricomycotina</taxon>
        <taxon>Agaricomycetes</taxon>
        <taxon>Agaricomycetidae</taxon>
        <taxon>Agaricales</taxon>
        <taxon>Schizophyllaceae</taxon>
        <taxon>Schizophyllum</taxon>
    </lineage>
</organism>
<proteinExistence type="predicted"/>
<dbReference type="Pfam" id="PF09739">
    <property type="entry name" value="MCM_bind"/>
    <property type="match status" value="2"/>
</dbReference>
<dbReference type="OrthoDB" id="329666at2759"/>
<dbReference type="GO" id="GO:0003682">
    <property type="term" value="F:chromatin binding"/>
    <property type="evidence" value="ECO:0007669"/>
    <property type="project" value="TreeGrafter"/>
</dbReference>
<dbReference type="EMBL" id="VDMD01000028">
    <property type="protein sequence ID" value="TRM59431.1"/>
    <property type="molecule type" value="Genomic_DNA"/>
</dbReference>
<dbReference type="STRING" id="97359.A0A550C3Q4"/>
<evidence type="ECO:0000256" key="1">
    <source>
        <dbReference type="ARBA" id="ARBA00004123"/>
    </source>
</evidence>
<dbReference type="GO" id="GO:0005634">
    <property type="term" value="C:nucleus"/>
    <property type="evidence" value="ECO:0007669"/>
    <property type="project" value="UniProtKB-SubCell"/>
</dbReference>
<gene>
    <name evidence="3" type="ORF">BD626DRAFT_462490</name>
</gene>
<comment type="subcellular location">
    <subcellularLocation>
        <location evidence="1">Nucleus</location>
    </subcellularLocation>
</comment>
<name>A0A550C3Q4_9AGAR</name>
<accession>A0A550C3Q4</accession>
<protein>
    <recommendedName>
        <fullName evidence="5">Mini-chromosome maintenance replisome factor-domain-containing protein</fullName>
    </recommendedName>
</protein>
<dbReference type="AlphaFoldDB" id="A0A550C3Q4"/>
<dbReference type="Proteomes" id="UP000320762">
    <property type="component" value="Unassembled WGS sequence"/>
</dbReference>
<evidence type="ECO:0008006" key="5">
    <source>
        <dbReference type="Google" id="ProtNLM"/>
    </source>
</evidence>
<evidence type="ECO:0000256" key="2">
    <source>
        <dbReference type="ARBA" id="ARBA00023242"/>
    </source>
</evidence>
<keyword evidence="2" id="KW-0539">Nucleus</keyword>
<dbReference type="PANTHER" id="PTHR13489">
    <property type="entry name" value="MINI-CHROMOSOME MAINTENANCE COMPLEX-BINDING PROTEIN"/>
    <property type="match status" value="1"/>
</dbReference>
<evidence type="ECO:0000313" key="4">
    <source>
        <dbReference type="Proteomes" id="UP000320762"/>
    </source>
</evidence>
<sequence length="534" mass="58143">MVSSLPSDALRDPHRVLQDFYQKSKDDGQDFSAKVASYFADIFKDALNEIPVMDTSTPPHIYKESSLVAFRAMIQDTLPPTEMYLSKLSSGACGGWGATEEASTTSALDYNDLKESSVMWAVSIPGRSVWSDLEGSEASASSHKSSRPHKYPLHAEPHVGMQLKIYDTSKAEALKSTDIHDFIGILTSESLQVADMDPAATPPLVPTLHVLFSQPLPPTIIPRVFPYAPSSSSVQDLRSELVSWLADEALGGDRFAAEWVLLCAMAKVQSRNPPILPPSLTLSRFPAPPPGSTNLPTLRHALSLLFPSVSAIPLSLETINTTQFAPESRDEDLVSGWLQLPKGSVCLITEGGLSEGGVTERGLRNLHATQEMMKDQVLNYVFPFSNFGFETDVSFVVLAEGRKSTFFNQTTVNVPFAPPSGEQLPPDALYKPADAIKLPDPDKLEAFRALVGGAMVGTAKVGEEAAEHIENEFVKERQAAKMTSDDLILRMLLARLVALSYHVPEVSVDIWNKARALELERKAREAAAAPGSKQ</sequence>
<keyword evidence="4" id="KW-1185">Reference proteome</keyword>
<dbReference type="PANTHER" id="PTHR13489:SF0">
    <property type="entry name" value="MINI-CHROMOSOME MAINTENANCE COMPLEX-BINDING PROTEIN"/>
    <property type="match status" value="1"/>
</dbReference>
<comment type="caution">
    <text evidence="3">The sequence shown here is derived from an EMBL/GenBank/DDBJ whole genome shotgun (WGS) entry which is preliminary data.</text>
</comment>
<reference evidence="3 4" key="1">
    <citation type="journal article" date="2019" name="New Phytol.">
        <title>Comparative genomics reveals unique wood-decay strategies and fruiting body development in the Schizophyllaceae.</title>
        <authorList>
            <person name="Almasi E."/>
            <person name="Sahu N."/>
            <person name="Krizsan K."/>
            <person name="Balint B."/>
            <person name="Kovacs G.M."/>
            <person name="Kiss B."/>
            <person name="Cseklye J."/>
            <person name="Drula E."/>
            <person name="Henrissat B."/>
            <person name="Nagy I."/>
            <person name="Chovatia M."/>
            <person name="Adam C."/>
            <person name="LaButti K."/>
            <person name="Lipzen A."/>
            <person name="Riley R."/>
            <person name="Grigoriev I.V."/>
            <person name="Nagy L.G."/>
        </authorList>
    </citation>
    <scope>NUCLEOTIDE SEQUENCE [LARGE SCALE GENOMIC DNA]</scope>
    <source>
        <strain evidence="3 4">NL-1724</strain>
    </source>
</reference>